<reference evidence="2" key="1">
    <citation type="journal article" date="2020" name="mSystems">
        <title>Genome- and Community-Level Interaction Insights into Carbon Utilization and Element Cycling Functions of Hydrothermarchaeota in Hydrothermal Sediment.</title>
        <authorList>
            <person name="Zhou Z."/>
            <person name="Liu Y."/>
            <person name="Xu W."/>
            <person name="Pan J."/>
            <person name="Luo Z.H."/>
            <person name="Li M."/>
        </authorList>
    </citation>
    <scope>NUCLEOTIDE SEQUENCE [LARGE SCALE GENOMIC DNA]</scope>
    <source>
        <strain evidence="2">SpSt-349</strain>
    </source>
</reference>
<dbReference type="CDD" id="cd04869">
    <property type="entry name" value="ACT_GcvR_2"/>
    <property type="match status" value="1"/>
</dbReference>
<feature type="domain" description="ACT" evidence="1">
    <location>
        <begin position="105"/>
        <end position="186"/>
    </location>
</feature>
<accession>A0A831UDH4</accession>
<dbReference type="Pfam" id="PF13740">
    <property type="entry name" value="ACT_6"/>
    <property type="match status" value="2"/>
</dbReference>
<dbReference type="InterPro" id="IPR050990">
    <property type="entry name" value="UPF0237/GcvR_regulator"/>
</dbReference>
<gene>
    <name evidence="2" type="ORF">ENQ87_11150</name>
</gene>
<evidence type="ECO:0000259" key="1">
    <source>
        <dbReference type="PROSITE" id="PS51671"/>
    </source>
</evidence>
<dbReference type="PROSITE" id="PS51671">
    <property type="entry name" value="ACT"/>
    <property type="match status" value="2"/>
</dbReference>
<comment type="caution">
    <text evidence="2">The sequence shown here is derived from an EMBL/GenBank/DDBJ whole genome shotgun (WGS) entry which is preliminary data.</text>
</comment>
<dbReference type="InterPro" id="IPR045865">
    <property type="entry name" value="ACT-like_dom_sf"/>
</dbReference>
<dbReference type="AlphaFoldDB" id="A0A831UDH4"/>
<dbReference type="PANTHER" id="PTHR34875:SF6">
    <property type="entry name" value="UPF0237 PROTEIN MJ1558"/>
    <property type="match status" value="1"/>
</dbReference>
<feature type="domain" description="ACT" evidence="1">
    <location>
        <begin position="14"/>
        <end position="91"/>
    </location>
</feature>
<proteinExistence type="predicted"/>
<dbReference type="PANTHER" id="PTHR34875">
    <property type="entry name" value="UPF0237 PROTEIN MJ1558"/>
    <property type="match status" value="1"/>
</dbReference>
<evidence type="ECO:0000313" key="2">
    <source>
        <dbReference type="EMBL" id="HEN42906.1"/>
    </source>
</evidence>
<organism evidence="2">
    <name type="scientific">Geobacter metallireducens</name>
    <dbReference type="NCBI Taxonomy" id="28232"/>
    <lineage>
        <taxon>Bacteria</taxon>
        <taxon>Pseudomonadati</taxon>
        <taxon>Thermodesulfobacteriota</taxon>
        <taxon>Desulfuromonadia</taxon>
        <taxon>Geobacterales</taxon>
        <taxon>Geobacteraceae</taxon>
        <taxon>Geobacter</taxon>
    </lineage>
</organism>
<dbReference type="InterPro" id="IPR002912">
    <property type="entry name" value="ACT_dom"/>
</dbReference>
<dbReference type="EMBL" id="DSOV01000047">
    <property type="protein sequence ID" value="HEN42906.1"/>
    <property type="molecule type" value="Genomic_DNA"/>
</dbReference>
<name>A0A831UDH4_GEOME</name>
<dbReference type="Gene3D" id="3.30.70.260">
    <property type="match status" value="2"/>
</dbReference>
<protein>
    <submittedName>
        <fullName evidence="2">Amino acid-binding protein</fullName>
    </submittedName>
</protein>
<dbReference type="SUPFAM" id="SSF55021">
    <property type="entry name" value="ACT-like"/>
    <property type="match status" value="2"/>
</dbReference>
<sequence length="189" mass="20623">MMSRKKTESLAHYAVTVVGKDRPGIVAATAGVLYRLGCNVEDSSSTMLGGEFSMILIVSHEKPFSKSRLLDEFRGVAEEMGLTVSARTLSPDEVAYQAPEGELCMVSVYGSDRPGIIYRVTRELAERKVNITDLNTKLIGTKEEPVYVLMLEAALPEGIAVEDVAAMLDEIKKELNVEISVRSITPVSL</sequence>